<feature type="compositionally biased region" description="Polar residues" evidence="2">
    <location>
        <begin position="195"/>
        <end position="204"/>
    </location>
</feature>
<name>A0AA39IC67_9BILA</name>
<dbReference type="GO" id="GO:0005737">
    <property type="term" value="C:cytoplasm"/>
    <property type="evidence" value="ECO:0007669"/>
    <property type="project" value="TreeGrafter"/>
</dbReference>
<dbReference type="EMBL" id="JAUCMV010000002">
    <property type="protein sequence ID" value="KAK0420881.1"/>
    <property type="molecule type" value="Genomic_DNA"/>
</dbReference>
<protein>
    <submittedName>
        <fullName evidence="3">Uncharacterized protein</fullName>
    </submittedName>
</protein>
<feature type="compositionally biased region" description="Polar residues" evidence="2">
    <location>
        <begin position="69"/>
        <end position="80"/>
    </location>
</feature>
<dbReference type="GO" id="GO:0007144">
    <property type="term" value="P:female meiosis I"/>
    <property type="evidence" value="ECO:0007669"/>
    <property type="project" value="TreeGrafter"/>
</dbReference>
<feature type="region of interest" description="Disordered" evidence="2">
    <location>
        <begin position="279"/>
        <end position="300"/>
    </location>
</feature>
<dbReference type="Proteomes" id="UP001175271">
    <property type="component" value="Unassembled WGS sequence"/>
</dbReference>
<dbReference type="GO" id="GO:0048255">
    <property type="term" value="P:mRNA stabilization"/>
    <property type="evidence" value="ECO:0007669"/>
    <property type="project" value="TreeGrafter"/>
</dbReference>
<keyword evidence="1" id="KW-0175">Coiled coil</keyword>
<sequence>MAVGCFNLPSNFLDDTSIWSPNASGKHGAKSGVTRSQSPFGLFNTCWSPIPPATSSDATSPWTNVYNWMQNSSDQRSNPGSDERADSVQSGSDSLQSPMLNHSPPPTSSSIWNNPYEDAEAFSFFEPVKPQPVKKTEQDELLHELLKMNISKEQPFLAGGKGGFQRQVSMPTSSSSSSSSPSSTGPGSRFYQPPQGYSSQRGQHNASQNLFNFPQQHGQQQQHQQENHFGGQWENSGWDSMEREISHDKIKHQGFRPIVGHRQEALRSVPLPIHRPQPQPAFQKPQSANHYFQSAQQPLKQSSFDENDLNSYYQQQLELQQNVYEHVYGLIVSGQLPLPPAAIAAAQRAGTGWPPSTSSAAAAAQMRNFGGCPPPPQLNTRRSQAVMELQLRLEECTEQYRQLEKERKKTEAELARHNLGKKISSTNNLPIPRLPTAPSRVDRLVVDFFREHARVLTLMGKMEQLREAPLPAEVHETLKGLMDAIRLLQQCRLVERNAIIQQLRGEIGRYNEEKETANLIFALTAINKAVVRARSANWCSLMWTIGTESEVQKRQIEQILAANFELDPPEIKHRPV</sequence>
<evidence type="ECO:0000256" key="2">
    <source>
        <dbReference type="SAM" id="MobiDB-lite"/>
    </source>
</evidence>
<dbReference type="PANTHER" id="PTHR33861">
    <property type="entry name" value="PROTEIN CBG18333"/>
    <property type="match status" value="1"/>
</dbReference>
<feature type="compositionally biased region" description="Low complexity" evidence="2">
    <location>
        <begin position="171"/>
        <end position="188"/>
    </location>
</feature>
<proteinExistence type="predicted"/>
<dbReference type="GO" id="GO:0005634">
    <property type="term" value="C:nucleus"/>
    <property type="evidence" value="ECO:0007669"/>
    <property type="project" value="TreeGrafter"/>
</dbReference>
<evidence type="ECO:0000313" key="3">
    <source>
        <dbReference type="EMBL" id="KAK0420881.1"/>
    </source>
</evidence>
<gene>
    <name evidence="3" type="ORF">QR680_014943</name>
</gene>
<comment type="caution">
    <text evidence="3">The sequence shown here is derived from an EMBL/GenBank/DDBJ whole genome shotgun (WGS) entry which is preliminary data.</text>
</comment>
<dbReference type="InterPro" id="IPR027963">
    <property type="entry name" value="MEIOC"/>
</dbReference>
<feature type="region of interest" description="Disordered" evidence="2">
    <location>
        <begin position="69"/>
        <end position="113"/>
    </location>
</feature>
<evidence type="ECO:0000313" key="4">
    <source>
        <dbReference type="Proteomes" id="UP001175271"/>
    </source>
</evidence>
<dbReference type="GO" id="GO:0007141">
    <property type="term" value="P:male meiosis I"/>
    <property type="evidence" value="ECO:0007669"/>
    <property type="project" value="TreeGrafter"/>
</dbReference>
<feature type="coiled-coil region" evidence="1">
    <location>
        <begin position="386"/>
        <end position="420"/>
    </location>
</feature>
<reference evidence="3" key="1">
    <citation type="submission" date="2023-06" db="EMBL/GenBank/DDBJ databases">
        <title>Genomic analysis of the entomopathogenic nematode Steinernema hermaphroditum.</title>
        <authorList>
            <person name="Schwarz E.M."/>
            <person name="Heppert J.K."/>
            <person name="Baniya A."/>
            <person name="Schwartz H.T."/>
            <person name="Tan C.-H."/>
            <person name="Antoshechkin I."/>
            <person name="Sternberg P.W."/>
            <person name="Goodrich-Blair H."/>
            <person name="Dillman A.R."/>
        </authorList>
    </citation>
    <scope>NUCLEOTIDE SEQUENCE</scope>
    <source>
        <strain evidence="3">PS9179</strain>
        <tissue evidence="3">Whole animal</tissue>
    </source>
</reference>
<accession>A0AA39IC67</accession>
<feature type="region of interest" description="Disordered" evidence="2">
    <location>
        <begin position="157"/>
        <end position="204"/>
    </location>
</feature>
<dbReference type="AlphaFoldDB" id="A0AA39IC67"/>
<feature type="compositionally biased region" description="Polar residues" evidence="2">
    <location>
        <begin position="284"/>
        <end position="300"/>
    </location>
</feature>
<keyword evidence="4" id="KW-1185">Reference proteome</keyword>
<dbReference type="Pfam" id="PF15189">
    <property type="entry name" value="MEIOC"/>
    <property type="match status" value="1"/>
</dbReference>
<evidence type="ECO:0000256" key="1">
    <source>
        <dbReference type="SAM" id="Coils"/>
    </source>
</evidence>
<organism evidence="3 4">
    <name type="scientific">Steinernema hermaphroditum</name>
    <dbReference type="NCBI Taxonomy" id="289476"/>
    <lineage>
        <taxon>Eukaryota</taxon>
        <taxon>Metazoa</taxon>
        <taxon>Ecdysozoa</taxon>
        <taxon>Nematoda</taxon>
        <taxon>Chromadorea</taxon>
        <taxon>Rhabditida</taxon>
        <taxon>Tylenchina</taxon>
        <taxon>Panagrolaimomorpha</taxon>
        <taxon>Strongyloidoidea</taxon>
        <taxon>Steinernematidae</taxon>
        <taxon>Steinernema</taxon>
    </lineage>
</organism>
<dbReference type="PANTHER" id="PTHR33861:SF5">
    <property type="entry name" value="GAMMA-TUBULIN COMPLEX COMPONENT"/>
    <property type="match status" value="1"/>
</dbReference>
<feature type="compositionally biased region" description="Polar residues" evidence="2">
    <location>
        <begin position="87"/>
        <end position="100"/>
    </location>
</feature>